<dbReference type="OrthoDB" id="197037at2"/>
<protein>
    <submittedName>
        <fullName evidence="1">Uncharacterized protein</fullName>
    </submittedName>
</protein>
<name>A6GGB3_9BACT</name>
<dbReference type="EMBL" id="ABCS01000104">
    <property type="protein sequence ID" value="EDM75087.1"/>
    <property type="molecule type" value="Genomic_DNA"/>
</dbReference>
<sequence length="151" mass="16982">MAYANTRLIQALRTTAARMREGAPYQWGHHGQCNCGQLAQTITQRGHREIHEAAMSRGGEWRDRARDYCPTSGLPIDGIVRELLAYGLSPSDLADLEYLGDDRVYARVVREGGPRELRRNERDHVVLYIETWATMLEEQLAAREAGMGAVA</sequence>
<gene>
    <name evidence="1" type="ORF">PPSIR1_00335</name>
</gene>
<dbReference type="eggNOG" id="ENOG5031U7Q">
    <property type="taxonomic scope" value="Bacteria"/>
</dbReference>
<accession>A6GGB3</accession>
<reference evidence="1 2" key="1">
    <citation type="submission" date="2007-06" db="EMBL/GenBank/DDBJ databases">
        <authorList>
            <person name="Shimkets L."/>
            <person name="Ferriera S."/>
            <person name="Johnson J."/>
            <person name="Kravitz S."/>
            <person name="Beeson K."/>
            <person name="Sutton G."/>
            <person name="Rogers Y.-H."/>
            <person name="Friedman R."/>
            <person name="Frazier M."/>
            <person name="Venter J.C."/>
        </authorList>
    </citation>
    <scope>NUCLEOTIDE SEQUENCE [LARGE SCALE GENOMIC DNA]</scope>
    <source>
        <strain evidence="1 2">SIR-1</strain>
    </source>
</reference>
<organism evidence="1 2">
    <name type="scientific">Plesiocystis pacifica SIR-1</name>
    <dbReference type="NCBI Taxonomy" id="391625"/>
    <lineage>
        <taxon>Bacteria</taxon>
        <taxon>Pseudomonadati</taxon>
        <taxon>Myxococcota</taxon>
        <taxon>Polyangia</taxon>
        <taxon>Nannocystales</taxon>
        <taxon>Nannocystaceae</taxon>
        <taxon>Plesiocystis</taxon>
    </lineage>
</organism>
<dbReference type="Proteomes" id="UP000005801">
    <property type="component" value="Unassembled WGS sequence"/>
</dbReference>
<evidence type="ECO:0000313" key="1">
    <source>
        <dbReference type="EMBL" id="EDM75087.1"/>
    </source>
</evidence>
<proteinExistence type="predicted"/>
<keyword evidence="2" id="KW-1185">Reference proteome</keyword>
<dbReference type="RefSeq" id="WP_006975753.1">
    <property type="nucleotide sequence ID" value="NZ_ABCS01000104.1"/>
</dbReference>
<dbReference type="AlphaFoldDB" id="A6GGB3"/>
<evidence type="ECO:0000313" key="2">
    <source>
        <dbReference type="Proteomes" id="UP000005801"/>
    </source>
</evidence>
<dbReference type="STRING" id="391625.PPSIR1_00335"/>
<comment type="caution">
    <text evidence="1">The sequence shown here is derived from an EMBL/GenBank/DDBJ whole genome shotgun (WGS) entry which is preliminary data.</text>
</comment>